<evidence type="ECO:0000256" key="1">
    <source>
        <dbReference type="SAM" id="Phobius"/>
    </source>
</evidence>
<proteinExistence type="predicted"/>
<evidence type="ECO:0000313" key="3">
    <source>
        <dbReference type="Proteomes" id="UP000031104"/>
    </source>
</evidence>
<accession>A0A0A8E4H2</accession>
<dbReference type="KEGG" id="fgu:SD28_04395"/>
<dbReference type="RefSeq" id="WP_039124470.1">
    <property type="nucleotide sequence ID" value="NZ_CP010427.1"/>
</dbReference>
<dbReference type="Proteomes" id="UP000031104">
    <property type="component" value="Chromosome"/>
</dbReference>
<dbReference type="OrthoDB" id="5604442at2"/>
<dbReference type="HOGENOM" id="CLU_1913980_0_0_6"/>
<keyword evidence="1" id="KW-0812">Transmembrane</keyword>
<sequence length="132" mass="14945">MSRLSQNIMYAVIIIAVFAICVYFFASNKNYETKGIFLSKYSVELPKVDPDNVRIYNLRYQDDAKGSVGLIRVATHTTNKDDFTELCDRNLKKAVELAAKNGTDEIKYICLYPEGPLDELSNVSLQAYAFRG</sequence>
<gene>
    <name evidence="2" type="ORF">SD28_04395</name>
</gene>
<dbReference type="STRING" id="594679.SD28_04395"/>
<dbReference type="AlphaFoldDB" id="A0A0A8E4H2"/>
<evidence type="ECO:0000313" key="2">
    <source>
        <dbReference type="EMBL" id="AJC48923.1"/>
    </source>
</evidence>
<reference evidence="2 3" key="1">
    <citation type="submission" date="2014-12" db="EMBL/GenBank/DDBJ databases">
        <title>Complete genome sequence of Francisella guanzhouensis strain 08HL01032 isolated from air-conditioning system in China.</title>
        <authorList>
            <person name="Svensson D."/>
            <person name="Ohrman C."/>
            <person name="Backman S."/>
            <person name="Karlsson E."/>
            <person name="Nilsson E."/>
            <person name="Bystrom M."/>
            <person name="Larkeryd A."/>
            <person name="Stenberg P."/>
            <person name="Scholtz H.C."/>
            <person name="Forsman M."/>
            <person name="Sjodin A."/>
        </authorList>
    </citation>
    <scope>NUCLEOTIDE SEQUENCE [LARGE SCALE GENOMIC DNA]</scope>
    <source>
        <strain evidence="2 3">08HL01032</strain>
    </source>
</reference>
<keyword evidence="3" id="KW-1185">Reference proteome</keyword>
<protein>
    <submittedName>
        <fullName evidence="2">Membrane protein</fullName>
    </submittedName>
</protein>
<keyword evidence="1" id="KW-1133">Transmembrane helix</keyword>
<keyword evidence="1" id="KW-0472">Membrane</keyword>
<organism evidence="2 3">
    <name type="scientific">Allofrancisella guangzhouensis</name>
    <dbReference type="NCBI Taxonomy" id="594679"/>
    <lineage>
        <taxon>Bacteria</taxon>
        <taxon>Pseudomonadati</taxon>
        <taxon>Pseudomonadota</taxon>
        <taxon>Gammaproteobacteria</taxon>
        <taxon>Thiotrichales</taxon>
        <taxon>Francisellaceae</taxon>
        <taxon>Allofrancisella</taxon>
    </lineage>
</organism>
<name>A0A0A8E4H2_9GAMM</name>
<feature type="transmembrane region" description="Helical" evidence="1">
    <location>
        <begin position="7"/>
        <end position="26"/>
    </location>
</feature>
<dbReference type="EMBL" id="CP010427">
    <property type="protein sequence ID" value="AJC48923.1"/>
    <property type="molecule type" value="Genomic_DNA"/>
</dbReference>